<sequence>MQSRPPMSRPLMTINS</sequence>
<proteinExistence type="predicted"/>
<accession>A0A8H7NTN5</accession>
<evidence type="ECO:0000313" key="1">
    <source>
        <dbReference type="EMBL" id="KAF9802500.1"/>
    </source>
</evidence>
<evidence type="ECO:0000313" key="2">
    <source>
        <dbReference type="Proteomes" id="UP000639403"/>
    </source>
</evidence>
<reference evidence="1" key="2">
    <citation type="journal article" name="Front. Microbiol.">
        <title>Degradative Capacity of Two Strains of Rhodonia placenta: From Phenotype to Genotype.</title>
        <authorList>
            <person name="Kolle M."/>
            <person name="Horta M.A.C."/>
            <person name="Nowrousian M."/>
            <person name="Ohm R.A."/>
            <person name="Benz J.P."/>
            <person name="Pilgard A."/>
        </authorList>
    </citation>
    <scope>NUCLEOTIDE SEQUENCE</scope>
    <source>
        <strain evidence="1">FPRL280</strain>
    </source>
</reference>
<organism evidence="1 2">
    <name type="scientific">Rhodonia placenta</name>
    <dbReference type="NCBI Taxonomy" id="104341"/>
    <lineage>
        <taxon>Eukaryota</taxon>
        <taxon>Fungi</taxon>
        <taxon>Dikarya</taxon>
        <taxon>Basidiomycota</taxon>
        <taxon>Agaricomycotina</taxon>
        <taxon>Agaricomycetes</taxon>
        <taxon>Polyporales</taxon>
        <taxon>Adustoporiaceae</taxon>
        <taxon>Rhodonia</taxon>
    </lineage>
</organism>
<dbReference type="Proteomes" id="UP000639403">
    <property type="component" value="Unassembled WGS sequence"/>
</dbReference>
<dbReference type="AlphaFoldDB" id="A0A8H7NTN5"/>
<protein>
    <submittedName>
        <fullName evidence="1">Uncharacterized protein</fullName>
    </submittedName>
</protein>
<dbReference type="EMBL" id="JADOXO010000573">
    <property type="protein sequence ID" value="KAF9802500.1"/>
    <property type="molecule type" value="Genomic_DNA"/>
</dbReference>
<gene>
    <name evidence="1" type="ORF">IEO21_09878</name>
</gene>
<name>A0A8H7NTN5_9APHY</name>
<comment type="caution">
    <text evidence="1">The sequence shown here is derived from an EMBL/GenBank/DDBJ whole genome shotgun (WGS) entry which is preliminary data.</text>
</comment>
<reference evidence="1" key="1">
    <citation type="submission" date="2020-11" db="EMBL/GenBank/DDBJ databases">
        <authorList>
            <person name="Koelle M."/>
            <person name="Horta M.A.C."/>
            <person name="Nowrousian M."/>
            <person name="Ohm R.A."/>
            <person name="Benz P."/>
            <person name="Pilgard A."/>
        </authorList>
    </citation>
    <scope>NUCLEOTIDE SEQUENCE</scope>
    <source>
        <strain evidence="1">FPRL280</strain>
    </source>
</reference>